<evidence type="ECO:0008006" key="5">
    <source>
        <dbReference type="Google" id="ProtNLM"/>
    </source>
</evidence>
<organism evidence="3 4">
    <name type="scientific">Orchesella dallaii</name>
    <dbReference type="NCBI Taxonomy" id="48710"/>
    <lineage>
        <taxon>Eukaryota</taxon>
        <taxon>Metazoa</taxon>
        <taxon>Ecdysozoa</taxon>
        <taxon>Arthropoda</taxon>
        <taxon>Hexapoda</taxon>
        <taxon>Collembola</taxon>
        <taxon>Entomobryomorpha</taxon>
        <taxon>Entomobryoidea</taxon>
        <taxon>Orchesellidae</taxon>
        <taxon>Orchesellinae</taxon>
        <taxon>Orchesella</taxon>
    </lineage>
</organism>
<gene>
    <name evidence="3" type="ORF">ODALV1_LOCUS5974</name>
</gene>
<evidence type="ECO:0000256" key="1">
    <source>
        <dbReference type="SAM" id="Phobius"/>
    </source>
</evidence>
<dbReference type="SUPFAM" id="SSF57302">
    <property type="entry name" value="Snake toxin-like"/>
    <property type="match status" value="1"/>
</dbReference>
<comment type="caution">
    <text evidence="3">The sequence shown here is derived from an EMBL/GenBank/DDBJ whole genome shotgun (WGS) entry which is preliminary data.</text>
</comment>
<reference evidence="3 4" key="1">
    <citation type="submission" date="2024-08" db="EMBL/GenBank/DDBJ databases">
        <authorList>
            <person name="Cucini C."/>
            <person name="Frati F."/>
        </authorList>
    </citation>
    <scope>NUCLEOTIDE SEQUENCE [LARGE SCALE GENOMIC DNA]</scope>
</reference>
<keyword evidence="1" id="KW-1133">Transmembrane helix</keyword>
<protein>
    <recommendedName>
        <fullName evidence="5">Protein quiver</fullName>
    </recommendedName>
</protein>
<keyword evidence="4" id="KW-1185">Reference proteome</keyword>
<dbReference type="CDD" id="cd00117">
    <property type="entry name" value="TFP"/>
    <property type="match status" value="1"/>
</dbReference>
<dbReference type="InterPro" id="IPR045860">
    <property type="entry name" value="Snake_toxin-like_sf"/>
</dbReference>
<accession>A0ABP1Q4Z6</accession>
<feature type="signal peptide" evidence="2">
    <location>
        <begin position="1"/>
        <end position="21"/>
    </location>
</feature>
<name>A0ABP1Q4Z6_9HEXA</name>
<keyword evidence="2" id="KW-0732">Signal</keyword>
<proteinExistence type="predicted"/>
<keyword evidence="1" id="KW-0812">Transmembrane</keyword>
<evidence type="ECO:0000256" key="2">
    <source>
        <dbReference type="SAM" id="SignalP"/>
    </source>
</evidence>
<evidence type="ECO:0000313" key="3">
    <source>
        <dbReference type="EMBL" id="CAL8085009.1"/>
    </source>
</evidence>
<sequence>MNVKWSIINLLLVITFEMGKSDFHITQGLRCYHCKDCTTPTLKRTDENHVTCPDHHKCYKEYGMIAPPRVSLAFWITRSCINQTEEDAIKADDQVSCDDNFDDDHLIKKCICDTDFCNEASLPLRKFNGTQFFTSVLMSLFAYFVGSVFV</sequence>
<evidence type="ECO:0000313" key="4">
    <source>
        <dbReference type="Proteomes" id="UP001642540"/>
    </source>
</evidence>
<feature type="chain" id="PRO_5046925255" description="Protein quiver" evidence="2">
    <location>
        <begin position="22"/>
        <end position="150"/>
    </location>
</feature>
<dbReference type="Proteomes" id="UP001642540">
    <property type="component" value="Unassembled WGS sequence"/>
</dbReference>
<keyword evidence="1" id="KW-0472">Membrane</keyword>
<feature type="transmembrane region" description="Helical" evidence="1">
    <location>
        <begin position="132"/>
        <end position="149"/>
    </location>
</feature>
<dbReference type="EMBL" id="CAXLJM020000019">
    <property type="protein sequence ID" value="CAL8085009.1"/>
    <property type="molecule type" value="Genomic_DNA"/>
</dbReference>